<dbReference type="PANTHER" id="PTHR11693">
    <property type="entry name" value="ATP SYNTHASE GAMMA CHAIN"/>
    <property type="match status" value="1"/>
</dbReference>
<keyword evidence="13" id="KW-1185">Reference proteome</keyword>
<dbReference type="GO" id="GO:0009535">
    <property type="term" value="C:chloroplast thylakoid membrane"/>
    <property type="evidence" value="ECO:0007669"/>
    <property type="project" value="UniProtKB-SubCell"/>
</dbReference>
<keyword evidence="4" id="KW-0813">Transport</keyword>
<protein>
    <recommendedName>
        <fullName evidence="10">F-ATPase gamma subunit</fullName>
    </recommendedName>
</protein>
<evidence type="ECO:0000313" key="12">
    <source>
        <dbReference type="EMBL" id="GKV42688.1"/>
    </source>
</evidence>
<keyword evidence="8" id="KW-0139">CF(1)</keyword>
<gene>
    <name evidence="12" type="ORF">SLEP1_g50068</name>
</gene>
<reference evidence="12 13" key="1">
    <citation type="journal article" date="2021" name="Commun. Biol.">
        <title>The genome of Shorea leprosula (Dipterocarpaceae) highlights the ecological relevance of drought in aseasonal tropical rainforests.</title>
        <authorList>
            <person name="Ng K.K.S."/>
            <person name="Kobayashi M.J."/>
            <person name="Fawcett J.A."/>
            <person name="Hatakeyama M."/>
            <person name="Paape T."/>
            <person name="Ng C.H."/>
            <person name="Ang C.C."/>
            <person name="Tnah L.H."/>
            <person name="Lee C.T."/>
            <person name="Nishiyama T."/>
            <person name="Sese J."/>
            <person name="O'Brien M.J."/>
            <person name="Copetti D."/>
            <person name="Mohd Noor M.I."/>
            <person name="Ong R.C."/>
            <person name="Putra M."/>
            <person name="Sireger I.Z."/>
            <person name="Indrioko S."/>
            <person name="Kosugi Y."/>
            <person name="Izuno A."/>
            <person name="Isagi Y."/>
            <person name="Lee S.L."/>
            <person name="Shimizu K.K."/>
        </authorList>
    </citation>
    <scope>NUCLEOTIDE SEQUENCE [LARGE SCALE GENOMIC DNA]</scope>
    <source>
        <strain evidence="12">214</strain>
    </source>
</reference>
<evidence type="ECO:0000256" key="11">
    <source>
        <dbReference type="ARBA" id="ARBA00038805"/>
    </source>
</evidence>
<dbReference type="GO" id="GO:0045259">
    <property type="term" value="C:proton-transporting ATP synthase complex"/>
    <property type="evidence" value="ECO:0007669"/>
    <property type="project" value="UniProtKB-KW"/>
</dbReference>
<dbReference type="InterPro" id="IPR000131">
    <property type="entry name" value="ATP_synth_F1_gsu"/>
</dbReference>
<evidence type="ECO:0000256" key="10">
    <source>
        <dbReference type="ARBA" id="ARBA00031066"/>
    </source>
</evidence>
<dbReference type="AlphaFoldDB" id="A0AAV5LZQ7"/>
<comment type="caution">
    <text evidence="12">The sequence shown here is derived from an EMBL/GenBank/DDBJ whole genome shotgun (WGS) entry which is preliminary data.</text>
</comment>
<dbReference type="Gene3D" id="1.10.287.80">
    <property type="entry name" value="ATP synthase, gamma subunit, helix hairpin domain"/>
    <property type="match status" value="1"/>
</dbReference>
<comment type="similarity">
    <text evidence="3">Belongs to the ATPase gamma chain family.</text>
</comment>
<comment type="subcellular location">
    <subcellularLocation>
        <location evidence="2">Plastid</location>
        <location evidence="2">Chloroplast thylakoid membrane</location>
        <topology evidence="2">Peripheral membrane protein</topology>
    </subcellularLocation>
</comment>
<organism evidence="12 13">
    <name type="scientific">Rubroshorea leprosula</name>
    <dbReference type="NCBI Taxonomy" id="152421"/>
    <lineage>
        <taxon>Eukaryota</taxon>
        <taxon>Viridiplantae</taxon>
        <taxon>Streptophyta</taxon>
        <taxon>Embryophyta</taxon>
        <taxon>Tracheophyta</taxon>
        <taxon>Spermatophyta</taxon>
        <taxon>Magnoliopsida</taxon>
        <taxon>eudicotyledons</taxon>
        <taxon>Gunneridae</taxon>
        <taxon>Pentapetalae</taxon>
        <taxon>rosids</taxon>
        <taxon>malvids</taxon>
        <taxon>Malvales</taxon>
        <taxon>Dipterocarpaceae</taxon>
        <taxon>Rubroshorea</taxon>
    </lineage>
</organism>
<comment type="subunit">
    <text evidence="11">F-type ATPases have 2 components, CF(1) - the catalytic core - and CF(0) - the membrane proton channel. CF(1) has five subunits: alpha(3), beta(3), gamma(1), delta(1), epsilon(1). CF(0) has four main subunits: a, b, b' and c.</text>
</comment>
<dbReference type="EMBL" id="BPVZ01000160">
    <property type="protein sequence ID" value="GKV42688.1"/>
    <property type="molecule type" value="Genomic_DNA"/>
</dbReference>
<evidence type="ECO:0000256" key="8">
    <source>
        <dbReference type="ARBA" id="ARBA00023196"/>
    </source>
</evidence>
<dbReference type="GO" id="GO:0046933">
    <property type="term" value="F:proton-transporting ATP synthase activity, rotational mechanism"/>
    <property type="evidence" value="ECO:0007669"/>
    <property type="project" value="InterPro"/>
</dbReference>
<dbReference type="InterPro" id="IPR035968">
    <property type="entry name" value="ATP_synth_F1_ATPase_gsu"/>
</dbReference>
<dbReference type="FunFam" id="1.10.287.80:FF:000003">
    <property type="entry name" value="ATP synthase gamma chain, chloroplastic"/>
    <property type="match status" value="1"/>
</dbReference>
<evidence type="ECO:0000256" key="9">
    <source>
        <dbReference type="ARBA" id="ARBA00023310"/>
    </source>
</evidence>
<dbReference type="PANTHER" id="PTHR11693:SF41">
    <property type="entry name" value="ATP SYNTHASE GAMMA CHAIN, CHLOROPLASTIC"/>
    <property type="match status" value="1"/>
</dbReference>
<name>A0AAV5LZQ7_9ROSI</name>
<evidence type="ECO:0000313" key="13">
    <source>
        <dbReference type="Proteomes" id="UP001054252"/>
    </source>
</evidence>
<keyword evidence="5" id="KW-0375">Hydrogen ion transport</keyword>
<dbReference type="Pfam" id="PF00231">
    <property type="entry name" value="ATP-synt"/>
    <property type="match status" value="1"/>
</dbReference>
<sequence length="99" mass="11182">MFPANNRSQSSLPFTRIHCGLRQLRKRIDSVKNTQKITEAMKLVAAAKVRRAQEAVISGRPFAVAVVDFLYSLYQQLQLEDIDSPLMDVRPVKKVAVVL</sequence>
<evidence type="ECO:0000256" key="2">
    <source>
        <dbReference type="ARBA" id="ARBA00004525"/>
    </source>
</evidence>
<dbReference type="SUPFAM" id="SSF52943">
    <property type="entry name" value="ATP synthase (F1-ATPase), gamma subunit"/>
    <property type="match status" value="1"/>
</dbReference>
<keyword evidence="9" id="KW-0066">ATP synthesis</keyword>
<evidence type="ECO:0000256" key="5">
    <source>
        <dbReference type="ARBA" id="ARBA00022781"/>
    </source>
</evidence>
<dbReference type="Proteomes" id="UP001054252">
    <property type="component" value="Unassembled WGS sequence"/>
</dbReference>
<evidence type="ECO:0000256" key="4">
    <source>
        <dbReference type="ARBA" id="ARBA00022448"/>
    </source>
</evidence>
<evidence type="ECO:0000256" key="7">
    <source>
        <dbReference type="ARBA" id="ARBA00023136"/>
    </source>
</evidence>
<accession>A0AAV5LZQ7</accession>
<evidence type="ECO:0000256" key="1">
    <source>
        <dbReference type="ARBA" id="ARBA00003456"/>
    </source>
</evidence>
<evidence type="ECO:0000256" key="6">
    <source>
        <dbReference type="ARBA" id="ARBA00023065"/>
    </source>
</evidence>
<proteinExistence type="inferred from homology"/>
<comment type="function">
    <text evidence="1">Produces ATP from ADP in the presence of a proton gradient across the membrane. The gamma chain is believed to be important in regulating ATPase activity and the flow of protons through the CF(0) complex.</text>
</comment>
<keyword evidence="7" id="KW-0472">Membrane</keyword>
<keyword evidence="6" id="KW-0406">Ion transport</keyword>
<evidence type="ECO:0000256" key="3">
    <source>
        <dbReference type="ARBA" id="ARBA00007681"/>
    </source>
</evidence>